<feature type="region of interest" description="Disordered" evidence="5">
    <location>
        <begin position="99"/>
        <end position="121"/>
    </location>
</feature>
<keyword evidence="2 6" id="KW-0689">Ribosomal protein</keyword>
<dbReference type="Pfam" id="PF00276">
    <property type="entry name" value="Ribosomal_L23"/>
    <property type="match status" value="1"/>
</dbReference>
<dbReference type="InterPro" id="IPR012677">
    <property type="entry name" value="Nucleotide-bd_a/b_plait_sf"/>
</dbReference>
<evidence type="ECO:0000313" key="6">
    <source>
        <dbReference type="EMBL" id="MDQ0513632.1"/>
    </source>
</evidence>
<feature type="compositionally biased region" description="Basic and acidic residues" evidence="5">
    <location>
        <begin position="104"/>
        <end position="121"/>
    </location>
</feature>
<dbReference type="GO" id="GO:0005840">
    <property type="term" value="C:ribosome"/>
    <property type="evidence" value="ECO:0007669"/>
    <property type="project" value="UniProtKB-KW"/>
</dbReference>
<dbReference type="RefSeq" id="WP_256547673.1">
    <property type="nucleotide sequence ID" value="NZ_CP101809.1"/>
</dbReference>
<comment type="caution">
    <text evidence="6">The sequence shown here is derived from an EMBL/GenBank/DDBJ whole genome shotgun (WGS) entry which is preliminary data.</text>
</comment>
<evidence type="ECO:0000256" key="5">
    <source>
        <dbReference type="SAM" id="MobiDB-lite"/>
    </source>
</evidence>
<evidence type="ECO:0000313" key="7">
    <source>
        <dbReference type="Proteomes" id="UP001240643"/>
    </source>
</evidence>
<dbReference type="Gene3D" id="3.30.70.330">
    <property type="match status" value="1"/>
</dbReference>
<dbReference type="Proteomes" id="UP001240643">
    <property type="component" value="Unassembled WGS sequence"/>
</dbReference>
<dbReference type="InterPro" id="IPR012678">
    <property type="entry name" value="Ribosomal_uL23/eL15/eS24_sf"/>
</dbReference>
<gene>
    <name evidence="6" type="ORF">J2Z62_000070</name>
</gene>
<keyword evidence="3" id="KW-0687">Ribonucleoprotein</keyword>
<evidence type="ECO:0000256" key="1">
    <source>
        <dbReference type="ARBA" id="ARBA00006700"/>
    </source>
</evidence>
<name>A0ABU0LY74_9BACT</name>
<evidence type="ECO:0000256" key="3">
    <source>
        <dbReference type="ARBA" id="ARBA00023274"/>
    </source>
</evidence>
<accession>A0ABU0LY74</accession>
<evidence type="ECO:0000256" key="2">
    <source>
        <dbReference type="ARBA" id="ARBA00022980"/>
    </source>
</evidence>
<dbReference type="SUPFAM" id="SSF54189">
    <property type="entry name" value="Ribosomal proteins S24e, L23 and L15e"/>
    <property type="match status" value="1"/>
</dbReference>
<reference evidence="6" key="1">
    <citation type="submission" date="2023-07" db="EMBL/GenBank/DDBJ databases">
        <title>Genomic Encyclopedia of Type Strains, Phase IV (KMG-IV): sequencing the most valuable type-strain genomes for metagenomic binning, comparative biology and taxonomic classification.</title>
        <authorList>
            <person name="Goeker M."/>
        </authorList>
    </citation>
    <scope>NUCLEOTIDE SEQUENCE [LARGE SCALE GENOMIC DNA]</scope>
    <source>
        <strain evidence="6">DSM 21204</strain>
    </source>
</reference>
<proteinExistence type="inferred from homology"/>
<protein>
    <recommendedName>
        <fullName evidence="4">50S ribosomal protein L23</fullName>
    </recommendedName>
</protein>
<evidence type="ECO:0000256" key="4">
    <source>
        <dbReference type="ARBA" id="ARBA00035481"/>
    </source>
</evidence>
<comment type="similarity">
    <text evidence="1">Belongs to the universal ribosomal protein uL23 family.</text>
</comment>
<dbReference type="EMBL" id="JAUSWO010000001">
    <property type="protein sequence ID" value="MDQ0513632.1"/>
    <property type="molecule type" value="Genomic_DNA"/>
</dbReference>
<keyword evidence="7" id="KW-1185">Reference proteome</keyword>
<sequence length="121" mass="13639">MDLTKVILRPLNTEKAYLLRNQQNQYAFVVATKATKKHIHDAFVAIFETEPVAINTTLRKPKPTRYVNKGRRGSTKLMKIAYISVDKGVMLYADQAAENTAEAAEPKTDLTQESVAKKEDK</sequence>
<organism evidence="6 7">
    <name type="scientific">Mycoplasmoides fastidiosum</name>
    <dbReference type="NCBI Taxonomy" id="92758"/>
    <lineage>
        <taxon>Bacteria</taxon>
        <taxon>Bacillati</taxon>
        <taxon>Mycoplasmatota</taxon>
        <taxon>Mycoplasmoidales</taxon>
        <taxon>Mycoplasmoidaceae</taxon>
        <taxon>Mycoplasmoides</taxon>
    </lineage>
</organism>
<dbReference type="InterPro" id="IPR013025">
    <property type="entry name" value="Ribosomal_uL23-like"/>
</dbReference>